<dbReference type="InterPro" id="IPR008920">
    <property type="entry name" value="TF_FadR/GntR_C"/>
</dbReference>
<evidence type="ECO:0000313" key="5">
    <source>
        <dbReference type="EMBL" id="MBP0615792.1"/>
    </source>
</evidence>
<evidence type="ECO:0000313" key="6">
    <source>
        <dbReference type="Proteomes" id="UP000678276"/>
    </source>
</evidence>
<protein>
    <submittedName>
        <fullName evidence="5">GntR family transcriptional regulator</fullName>
    </submittedName>
</protein>
<dbReference type="SMART" id="SM00345">
    <property type="entry name" value="HTH_GNTR"/>
    <property type="match status" value="1"/>
</dbReference>
<dbReference type="InterPro" id="IPR011711">
    <property type="entry name" value="GntR_C"/>
</dbReference>
<keyword evidence="2" id="KW-0238">DNA-binding</keyword>
<dbReference type="InterPro" id="IPR036390">
    <property type="entry name" value="WH_DNA-bd_sf"/>
</dbReference>
<evidence type="ECO:0000256" key="3">
    <source>
        <dbReference type="ARBA" id="ARBA00023163"/>
    </source>
</evidence>
<evidence type="ECO:0000256" key="1">
    <source>
        <dbReference type="ARBA" id="ARBA00023015"/>
    </source>
</evidence>
<dbReference type="Gene3D" id="1.10.10.10">
    <property type="entry name" value="Winged helix-like DNA-binding domain superfamily/Winged helix DNA-binding domain"/>
    <property type="match status" value="1"/>
</dbReference>
<feature type="domain" description="HTH gntR-type" evidence="4">
    <location>
        <begin position="18"/>
        <end position="85"/>
    </location>
</feature>
<dbReference type="InterPro" id="IPR036388">
    <property type="entry name" value="WH-like_DNA-bd_sf"/>
</dbReference>
<dbReference type="SUPFAM" id="SSF46785">
    <property type="entry name" value="Winged helix' DNA-binding domain"/>
    <property type="match status" value="1"/>
</dbReference>
<dbReference type="InterPro" id="IPR000524">
    <property type="entry name" value="Tscrpt_reg_HTH_GntR"/>
</dbReference>
<sequence>MASDLLRSSLLKPVGSRKTVQDQVYDQLRDALMSGAFEARATFTIASLADRFQTSHMPVREALRRLASESALRIATQGTAFVPDITLAELADITRARVIIEGATAEIAAARMGQADIAELERILAIHVATGTTGDITAMVAANRGFHFYIYDRAGSPVLMSQIENLWLRSGPYVRFLSDKMAALLKSEYKEGFVLHHAEMLDALRAGDPLAFRQAMEADIKETEHLLRDFLSSPGAIDA</sequence>
<dbReference type="PROSITE" id="PS50949">
    <property type="entry name" value="HTH_GNTR"/>
    <property type="match status" value="1"/>
</dbReference>
<dbReference type="Gene3D" id="1.20.120.530">
    <property type="entry name" value="GntR ligand-binding domain-like"/>
    <property type="match status" value="1"/>
</dbReference>
<accession>A0ABS4BGB6</accession>
<evidence type="ECO:0000256" key="2">
    <source>
        <dbReference type="ARBA" id="ARBA00023125"/>
    </source>
</evidence>
<keyword evidence="1" id="KW-0805">Transcription regulation</keyword>
<dbReference type="Pfam" id="PF00392">
    <property type="entry name" value="GntR"/>
    <property type="match status" value="1"/>
</dbReference>
<dbReference type="Proteomes" id="UP000678276">
    <property type="component" value="Unassembled WGS sequence"/>
</dbReference>
<organism evidence="5 6">
    <name type="scientific">Jiella mangrovi</name>
    <dbReference type="NCBI Taxonomy" id="2821407"/>
    <lineage>
        <taxon>Bacteria</taxon>
        <taxon>Pseudomonadati</taxon>
        <taxon>Pseudomonadota</taxon>
        <taxon>Alphaproteobacteria</taxon>
        <taxon>Hyphomicrobiales</taxon>
        <taxon>Aurantimonadaceae</taxon>
        <taxon>Jiella</taxon>
    </lineage>
</organism>
<dbReference type="EMBL" id="JAGJCF010000005">
    <property type="protein sequence ID" value="MBP0615792.1"/>
    <property type="molecule type" value="Genomic_DNA"/>
</dbReference>
<dbReference type="Pfam" id="PF07729">
    <property type="entry name" value="FCD"/>
    <property type="match status" value="1"/>
</dbReference>
<keyword evidence="3" id="KW-0804">Transcription</keyword>
<gene>
    <name evidence="5" type="ORF">J6595_09395</name>
</gene>
<reference evidence="5 6" key="1">
    <citation type="submission" date="2021-04" db="EMBL/GenBank/DDBJ databases">
        <title>Whole genome sequence of Jiella sp. KSK16Y-1.</title>
        <authorList>
            <person name="Tuo L."/>
        </authorList>
    </citation>
    <scope>NUCLEOTIDE SEQUENCE [LARGE SCALE GENOMIC DNA]</scope>
    <source>
        <strain evidence="5 6">KSK16Y-1</strain>
    </source>
</reference>
<dbReference type="PANTHER" id="PTHR43537:SF39">
    <property type="entry name" value="HTH-TYPE TRANSCRIPTIONAL REGULATOR MCBR"/>
    <property type="match status" value="1"/>
</dbReference>
<dbReference type="SUPFAM" id="SSF48008">
    <property type="entry name" value="GntR ligand-binding domain-like"/>
    <property type="match status" value="1"/>
</dbReference>
<dbReference type="RefSeq" id="WP_209594219.1">
    <property type="nucleotide sequence ID" value="NZ_JAGJCF010000005.1"/>
</dbReference>
<dbReference type="SMART" id="SM00895">
    <property type="entry name" value="FCD"/>
    <property type="match status" value="1"/>
</dbReference>
<evidence type="ECO:0000259" key="4">
    <source>
        <dbReference type="PROSITE" id="PS50949"/>
    </source>
</evidence>
<proteinExistence type="predicted"/>
<comment type="caution">
    <text evidence="5">The sequence shown here is derived from an EMBL/GenBank/DDBJ whole genome shotgun (WGS) entry which is preliminary data.</text>
</comment>
<name>A0ABS4BGB6_9HYPH</name>
<keyword evidence="6" id="KW-1185">Reference proteome</keyword>
<dbReference type="PANTHER" id="PTHR43537">
    <property type="entry name" value="TRANSCRIPTIONAL REGULATOR, GNTR FAMILY"/>
    <property type="match status" value="1"/>
</dbReference>